<gene>
    <name evidence="2" type="ORF">MNBD_NITROSPIRAE02-511</name>
</gene>
<organism evidence="2">
    <name type="scientific">hydrothermal vent metagenome</name>
    <dbReference type="NCBI Taxonomy" id="652676"/>
    <lineage>
        <taxon>unclassified sequences</taxon>
        <taxon>metagenomes</taxon>
        <taxon>ecological metagenomes</taxon>
    </lineage>
</organism>
<protein>
    <submittedName>
        <fullName evidence="2">Uncharacterized protein</fullName>
    </submittedName>
</protein>
<dbReference type="AlphaFoldDB" id="A0A3B1CKY8"/>
<keyword evidence="1" id="KW-0812">Transmembrane</keyword>
<keyword evidence="1" id="KW-1133">Transmembrane helix</keyword>
<dbReference type="EMBL" id="UOGH01000102">
    <property type="protein sequence ID" value="VAX28952.1"/>
    <property type="molecule type" value="Genomic_DNA"/>
</dbReference>
<feature type="transmembrane region" description="Helical" evidence="1">
    <location>
        <begin position="63"/>
        <end position="80"/>
    </location>
</feature>
<sequence length="93" mass="10743">MGTFVFMSLGIVSGLLYHEHLWRQVTRAGSGKRYSVFYNFWTRYLVLAAVMLSVTTAAGNHPLFLFIGVLLGRPLYLYIFRRRLFRLRGVPKG</sequence>
<evidence type="ECO:0000313" key="2">
    <source>
        <dbReference type="EMBL" id="VAX28952.1"/>
    </source>
</evidence>
<evidence type="ECO:0000256" key="1">
    <source>
        <dbReference type="SAM" id="Phobius"/>
    </source>
</evidence>
<reference evidence="2" key="1">
    <citation type="submission" date="2018-06" db="EMBL/GenBank/DDBJ databases">
        <authorList>
            <person name="Zhirakovskaya E."/>
        </authorList>
    </citation>
    <scope>NUCLEOTIDE SEQUENCE</scope>
</reference>
<keyword evidence="1" id="KW-0472">Membrane</keyword>
<feature type="transmembrane region" description="Helical" evidence="1">
    <location>
        <begin position="36"/>
        <end position="57"/>
    </location>
</feature>
<proteinExistence type="predicted"/>
<name>A0A3B1CKY8_9ZZZZ</name>
<feature type="non-terminal residue" evidence="2">
    <location>
        <position position="93"/>
    </location>
</feature>
<accession>A0A3B1CKY8</accession>